<dbReference type="InterPro" id="IPR057244">
    <property type="entry name" value="GAIN_B"/>
</dbReference>
<dbReference type="GO" id="GO:0005886">
    <property type="term" value="C:plasma membrane"/>
    <property type="evidence" value="ECO:0007669"/>
    <property type="project" value="TreeGrafter"/>
</dbReference>
<keyword evidence="5" id="KW-1015">Disulfide bond</keyword>
<proteinExistence type="predicted"/>
<dbReference type="eggNOG" id="KOG4193">
    <property type="taxonomic scope" value="Eukaryota"/>
</dbReference>
<dbReference type="AlphaFoldDB" id="A0A1X7UAT8"/>
<sequence>MQYIVFNVTWIESFSGERLTVLNYNGNSLSLPAMIFIDSLPATVASFVYSGSNLLLILSPTEPDNRELISPVISATVECNGTCITDELTEPVIISFNLSGYTEQTLSPMSSPNISCVFWNIALSNDSLPSGFWDDEGCNASLVDEQSVTCQCNHLTHFAILLSPASPPAESFHPKIWTLAGQILAPFSLVCLLMVILTYSCLRSLRNMRNYIHIMLCSNLFISKLIFLIGIQQTANPGIIIFILYVPLSSNVREAYAKVLKKRLANWSLTRSKASGDSKKKSTEGNLRMNTIDNGLDAEKSKSMA</sequence>
<dbReference type="Gene3D" id="1.20.1070.10">
    <property type="entry name" value="Rhodopsin 7-helix transmembrane proteins"/>
    <property type="match status" value="1"/>
</dbReference>
<accession>A0A1X7UAT8</accession>
<evidence type="ECO:0000256" key="6">
    <source>
        <dbReference type="SAM" id="MobiDB-lite"/>
    </source>
</evidence>
<dbReference type="SMART" id="SM00303">
    <property type="entry name" value="GPS"/>
    <property type="match status" value="1"/>
</dbReference>
<protein>
    <recommendedName>
        <fullName evidence="8">GAIN-B domain-containing protein</fullName>
    </recommendedName>
</protein>
<evidence type="ECO:0000256" key="7">
    <source>
        <dbReference type="SAM" id="Phobius"/>
    </source>
</evidence>
<dbReference type="InterPro" id="IPR000203">
    <property type="entry name" value="GPS"/>
</dbReference>
<feature type="transmembrane region" description="Helical" evidence="7">
    <location>
        <begin position="211"/>
        <end position="231"/>
    </location>
</feature>
<comment type="subcellular location">
    <subcellularLocation>
        <location evidence="1">Membrane</location>
        <topology evidence="1">Multi-pass membrane protein</topology>
    </subcellularLocation>
</comment>
<reference evidence="9" key="1">
    <citation type="submission" date="2017-05" db="UniProtKB">
        <authorList>
            <consortium name="EnsemblMetazoa"/>
        </authorList>
    </citation>
    <scope>IDENTIFICATION</scope>
</reference>
<keyword evidence="2 7" id="KW-0812">Transmembrane</keyword>
<dbReference type="Gene3D" id="2.60.220.50">
    <property type="match status" value="1"/>
</dbReference>
<feature type="compositionally biased region" description="Basic and acidic residues" evidence="6">
    <location>
        <begin position="274"/>
        <end position="283"/>
    </location>
</feature>
<dbReference type="Pfam" id="PF00002">
    <property type="entry name" value="7tm_2"/>
    <property type="match status" value="1"/>
</dbReference>
<keyword evidence="3 7" id="KW-1133">Transmembrane helix</keyword>
<dbReference type="InParanoid" id="A0A1X7UAT8"/>
<organism evidence="9">
    <name type="scientific">Amphimedon queenslandica</name>
    <name type="common">Sponge</name>
    <dbReference type="NCBI Taxonomy" id="400682"/>
    <lineage>
        <taxon>Eukaryota</taxon>
        <taxon>Metazoa</taxon>
        <taxon>Porifera</taxon>
        <taxon>Demospongiae</taxon>
        <taxon>Heteroscleromorpha</taxon>
        <taxon>Haplosclerida</taxon>
        <taxon>Niphatidae</taxon>
        <taxon>Amphimedon</taxon>
    </lineage>
</organism>
<feature type="transmembrane region" description="Helical" evidence="7">
    <location>
        <begin position="176"/>
        <end position="199"/>
    </location>
</feature>
<feature type="region of interest" description="Disordered" evidence="6">
    <location>
        <begin position="274"/>
        <end position="305"/>
    </location>
</feature>
<evidence type="ECO:0000256" key="4">
    <source>
        <dbReference type="ARBA" id="ARBA00023136"/>
    </source>
</evidence>
<dbReference type="PANTHER" id="PTHR12011:SF347">
    <property type="entry name" value="FI21270P1-RELATED"/>
    <property type="match status" value="1"/>
</dbReference>
<evidence type="ECO:0000256" key="3">
    <source>
        <dbReference type="ARBA" id="ARBA00022989"/>
    </source>
</evidence>
<dbReference type="InterPro" id="IPR046338">
    <property type="entry name" value="GAIN_dom_sf"/>
</dbReference>
<dbReference type="OrthoDB" id="10037534at2759"/>
<dbReference type="PROSITE" id="PS50221">
    <property type="entry name" value="GAIN_B"/>
    <property type="match status" value="1"/>
</dbReference>
<feature type="domain" description="GAIN-B" evidence="8">
    <location>
        <begin position="1"/>
        <end position="168"/>
    </location>
</feature>
<name>A0A1X7UAT8_AMPQE</name>
<dbReference type="GO" id="GO:0004930">
    <property type="term" value="F:G protein-coupled receptor activity"/>
    <property type="evidence" value="ECO:0007669"/>
    <property type="project" value="InterPro"/>
</dbReference>
<evidence type="ECO:0000256" key="5">
    <source>
        <dbReference type="ARBA" id="ARBA00023157"/>
    </source>
</evidence>
<dbReference type="EnsemblMetazoa" id="Aqu2.1.24594_001">
    <property type="protein sequence ID" value="Aqu2.1.24594_001"/>
    <property type="gene ID" value="Aqu2.1.24594"/>
</dbReference>
<evidence type="ECO:0000259" key="8">
    <source>
        <dbReference type="PROSITE" id="PS50221"/>
    </source>
</evidence>
<dbReference type="Pfam" id="PF01825">
    <property type="entry name" value="GPS"/>
    <property type="match status" value="1"/>
</dbReference>
<feature type="compositionally biased region" description="Polar residues" evidence="6">
    <location>
        <begin position="284"/>
        <end position="293"/>
    </location>
</feature>
<evidence type="ECO:0000256" key="2">
    <source>
        <dbReference type="ARBA" id="ARBA00022692"/>
    </source>
</evidence>
<keyword evidence="4 7" id="KW-0472">Membrane</keyword>
<evidence type="ECO:0000256" key="1">
    <source>
        <dbReference type="ARBA" id="ARBA00004141"/>
    </source>
</evidence>
<evidence type="ECO:0000313" key="9">
    <source>
        <dbReference type="EnsemblMetazoa" id="Aqu2.1.24594_001"/>
    </source>
</evidence>
<dbReference type="PANTHER" id="PTHR12011">
    <property type="entry name" value="ADHESION G-PROTEIN COUPLED RECEPTOR"/>
    <property type="match status" value="1"/>
</dbReference>
<dbReference type="InterPro" id="IPR000832">
    <property type="entry name" value="GPCR_2_secretin-like"/>
</dbReference>
<dbReference type="STRING" id="400682.A0A1X7UAT8"/>
<feature type="transmembrane region" description="Helical" evidence="7">
    <location>
        <begin position="237"/>
        <end position="256"/>
    </location>
</feature>